<dbReference type="Pfam" id="PF14760">
    <property type="entry name" value="Rnk_N"/>
    <property type="match status" value="1"/>
</dbReference>
<evidence type="ECO:0000259" key="2">
    <source>
        <dbReference type="Pfam" id="PF14760"/>
    </source>
</evidence>
<accession>A0ABS5S0Z4</accession>
<name>A0ABS5S0Z4_9HYPH</name>
<dbReference type="Pfam" id="PF01272">
    <property type="entry name" value="GreA_GreB"/>
    <property type="match status" value="1"/>
</dbReference>
<dbReference type="InterPro" id="IPR036953">
    <property type="entry name" value="GreA/GreB_C_sf"/>
</dbReference>
<keyword evidence="3" id="KW-0418">Kinase</keyword>
<proteinExistence type="predicted"/>
<sequence length="138" mass="14916">MSSTQTGRKPAIQITQTDYDKLALLADSATHVSEAVLDELSAELDRARIVPDNKLRDKVVRMGSRLRYSTNNGDSRDVTLVFPGEADIAEGRISILTPIGTALIGLSEGQSIEWVARDGKSHRLLVESVGEVAEPQAS</sequence>
<dbReference type="SUPFAM" id="SSF54534">
    <property type="entry name" value="FKBP-like"/>
    <property type="match status" value="1"/>
</dbReference>
<dbReference type="PANTHER" id="PTHR30437">
    <property type="entry name" value="TRANSCRIPTION ELONGATION FACTOR GREA"/>
    <property type="match status" value="1"/>
</dbReference>
<dbReference type="RefSeq" id="WP_213985850.1">
    <property type="nucleotide sequence ID" value="NZ_JAFMNX010000004.1"/>
</dbReference>
<gene>
    <name evidence="3" type="primary">rnk</name>
    <name evidence="3" type="ORF">JYU29_16050</name>
</gene>
<dbReference type="Gene3D" id="1.10.286.20">
    <property type="match status" value="1"/>
</dbReference>
<feature type="domain" description="Transcription elongation factor GreA/GreB C-terminal" evidence="1">
    <location>
        <begin position="57"/>
        <end position="128"/>
    </location>
</feature>
<evidence type="ECO:0000313" key="3">
    <source>
        <dbReference type="EMBL" id="MBS9722207.1"/>
    </source>
</evidence>
<dbReference type="EMBL" id="JAFMNX010000004">
    <property type="protein sequence ID" value="MBS9722207.1"/>
    <property type="molecule type" value="Genomic_DNA"/>
</dbReference>
<organism evidence="3 4">
    <name type="scientific">Tianweitania aestuarii</name>
    <dbReference type="NCBI Taxonomy" id="2814886"/>
    <lineage>
        <taxon>Bacteria</taxon>
        <taxon>Pseudomonadati</taxon>
        <taxon>Pseudomonadota</taxon>
        <taxon>Alphaproteobacteria</taxon>
        <taxon>Hyphomicrobiales</taxon>
        <taxon>Phyllobacteriaceae</taxon>
        <taxon>Tianweitania</taxon>
    </lineage>
</organism>
<protein>
    <submittedName>
        <fullName evidence="3">Nucleoside diphosphate kinase regulator</fullName>
    </submittedName>
</protein>
<feature type="domain" description="Regulator of nucleoside diphosphate kinase N-terminal" evidence="2">
    <location>
        <begin position="10"/>
        <end position="50"/>
    </location>
</feature>
<dbReference type="Gene3D" id="3.10.50.30">
    <property type="entry name" value="Transcription elongation factor, GreA/GreB, C-terminal domain"/>
    <property type="match status" value="1"/>
</dbReference>
<keyword evidence="4" id="KW-1185">Reference proteome</keyword>
<dbReference type="InterPro" id="IPR023459">
    <property type="entry name" value="Tscrpt_elong_fac_GreA/B_fam"/>
</dbReference>
<dbReference type="InterPro" id="IPR001437">
    <property type="entry name" value="Tscrpt_elong_fac_GreA/B_C"/>
</dbReference>
<dbReference type="NCBIfam" id="NF004396">
    <property type="entry name" value="PRK05753.1"/>
    <property type="match status" value="1"/>
</dbReference>
<evidence type="ECO:0000259" key="1">
    <source>
        <dbReference type="Pfam" id="PF01272"/>
    </source>
</evidence>
<reference evidence="3 4" key="1">
    <citation type="submission" date="2021-03" db="EMBL/GenBank/DDBJ databases">
        <title>Tianweitania aestuarii sp. nov., isolated from a tidal flat.</title>
        <authorList>
            <person name="Park S."/>
            <person name="Yoon J.-H."/>
        </authorList>
    </citation>
    <scope>NUCLEOTIDE SEQUENCE [LARGE SCALE GENOMIC DNA]</scope>
    <source>
        <strain evidence="3 4">BSSL-BM11</strain>
    </source>
</reference>
<dbReference type="Proteomes" id="UP001297272">
    <property type="component" value="Unassembled WGS sequence"/>
</dbReference>
<dbReference type="GO" id="GO:0016301">
    <property type="term" value="F:kinase activity"/>
    <property type="evidence" value="ECO:0007669"/>
    <property type="project" value="UniProtKB-KW"/>
</dbReference>
<dbReference type="InterPro" id="IPR029462">
    <property type="entry name" value="Rnk_N"/>
</dbReference>
<evidence type="ECO:0000313" key="4">
    <source>
        <dbReference type="Proteomes" id="UP001297272"/>
    </source>
</evidence>
<keyword evidence="3" id="KW-0808">Transferase</keyword>
<dbReference type="PANTHER" id="PTHR30437:SF5">
    <property type="entry name" value="REGULATOR OF NUCLEOSIDE DIPHOSPHATE KINASE"/>
    <property type="match status" value="1"/>
</dbReference>
<comment type="caution">
    <text evidence="3">The sequence shown here is derived from an EMBL/GenBank/DDBJ whole genome shotgun (WGS) entry which is preliminary data.</text>
</comment>